<dbReference type="InterPro" id="IPR008971">
    <property type="entry name" value="HSP40/DnaJ_pept-bd"/>
</dbReference>
<accession>A0A1L9S6C1</accession>
<evidence type="ECO:0000256" key="5">
    <source>
        <dbReference type="ARBA" id="ARBA00022723"/>
    </source>
</evidence>
<dbReference type="PRINTS" id="PR00625">
    <property type="entry name" value="JDOMAIN"/>
</dbReference>
<dbReference type="InterPro" id="IPR001623">
    <property type="entry name" value="DnaJ_domain"/>
</dbReference>
<evidence type="ECO:0000259" key="17">
    <source>
        <dbReference type="PROSITE" id="PS50076"/>
    </source>
</evidence>
<dbReference type="Pfam" id="PF00684">
    <property type="entry name" value="DnaJ_CXXCXGXG"/>
    <property type="match status" value="1"/>
</dbReference>
<reference evidence="21" key="1">
    <citation type="journal article" date="2017" name="Genome Biol.">
        <title>Comparative genomics reveals high biological diversity and specific adaptations in the industrially and medically important fungal genus Aspergillus.</title>
        <authorList>
            <person name="de Vries R.P."/>
            <person name="Riley R."/>
            <person name="Wiebenga A."/>
            <person name="Aguilar-Osorio G."/>
            <person name="Amillis S."/>
            <person name="Uchima C.A."/>
            <person name="Anderluh G."/>
            <person name="Asadollahi M."/>
            <person name="Askin M."/>
            <person name="Barry K."/>
            <person name="Battaglia E."/>
            <person name="Bayram O."/>
            <person name="Benocci T."/>
            <person name="Braus-Stromeyer S.A."/>
            <person name="Caldana C."/>
            <person name="Canovas D."/>
            <person name="Cerqueira G.C."/>
            <person name="Chen F."/>
            <person name="Chen W."/>
            <person name="Choi C."/>
            <person name="Clum A."/>
            <person name="Dos Santos R.A."/>
            <person name="Damasio A.R."/>
            <person name="Diallinas G."/>
            <person name="Emri T."/>
            <person name="Fekete E."/>
            <person name="Flipphi M."/>
            <person name="Freyberg S."/>
            <person name="Gallo A."/>
            <person name="Gournas C."/>
            <person name="Habgood R."/>
            <person name="Hainaut M."/>
            <person name="Harispe M.L."/>
            <person name="Henrissat B."/>
            <person name="Hilden K.S."/>
            <person name="Hope R."/>
            <person name="Hossain A."/>
            <person name="Karabika E."/>
            <person name="Karaffa L."/>
            <person name="Karanyi Z."/>
            <person name="Krasevec N."/>
            <person name="Kuo A."/>
            <person name="Kusch H."/>
            <person name="LaButti K."/>
            <person name="Lagendijk E.L."/>
            <person name="Lapidus A."/>
            <person name="Levasseur A."/>
            <person name="Lindquist E."/>
            <person name="Lipzen A."/>
            <person name="Logrieco A.F."/>
            <person name="MacCabe A."/>
            <person name="Maekelae M.R."/>
            <person name="Malavazi I."/>
            <person name="Melin P."/>
            <person name="Meyer V."/>
            <person name="Mielnichuk N."/>
            <person name="Miskei M."/>
            <person name="Molnar A.P."/>
            <person name="Mule G."/>
            <person name="Ngan C.Y."/>
            <person name="Orejas M."/>
            <person name="Orosz E."/>
            <person name="Ouedraogo J.P."/>
            <person name="Overkamp K.M."/>
            <person name="Park H.-S."/>
            <person name="Perrone G."/>
            <person name="Piumi F."/>
            <person name="Punt P.J."/>
            <person name="Ram A.F."/>
            <person name="Ramon A."/>
            <person name="Rauscher S."/>
            <person name="Record E."/>
            <person name="Riano-Pachon D.M."/>
            <person name="Robert V."/>
            <person name="Roehrig J."/>
            <person name="Ruller R."/>
            <person name="Salamov A."/>
            <person name="Salih N.S."/>
            <person name="Samson R.A."/>
            <person name="Sandor E."/>
            <person name="Sanguinetti M."/>
            <person name="Schuetze T."/>
            <person name="Sepcic K."/>
            <person name="Shelest E."/>
            <person name="Sherlock G."/>
            <person name="Sophianopoulou V."/>
            <person name="Squina F.M."/>
            <person name="Sun H."/>
            <person name="Susca A."/>
            <person name="Todd R.B."/>
            <person name="Tsang A."/>
            <person name="Unkles S.E."/>
            <person name="van de Wiele N."/>
            <person name="van Rossen-Uffink D."/>
            <person name="Oliveira J.V."/>
            <person name="Vesth T.C."/>
            <person name="Visser J."/>
            <person name="Yu J.-H."/>
            <person name="Zhou M."/>
            <person name="Andersen M.R."/>
            <person name="Archer D.B."/>
            <person name="Baker S.E."/>
            <person name="Benoit I."/>
            <person name="Brakhage A.A."/>
            <person name="Braus G.H."/>
            <person name="Fischer R."/>
            <person name="Frisvad J.C."/>
            <person name="Goldman G.H."/>
            <person name="Houbraken J."/>
            <person name="Oakley B."/>
            <person name="Pocsi I."/>
            <person name="Scazzocchio C."/>
            <person name="Seiboth B."/>
            <person name="vanKuyk P.A."/>
            <person name="Wortman J."/>
            <person name="Dyer P.S."/>
            <person name="Grigoriev I.V."/>
        </authorList>
    </citation>
    <scope>NUCLEOTIDE SEQUENCE [LARGE SCALE GENOMIC DNA]</scope>
    <source>
        <strain evidence="21">CBS 506.65</strain>
    </source>
</reference>
<dbReference type="STRING" id="1073090.A0A1L9S6C1"/>
<dbReference type="GO" id="GO:0008270">
    <property type="term" value="F:zinc ion binding"/>
    <property type="evidence" value="ECO:0007669"/>
    <property type="project" value="UniProtKB-KW"/>
</dbReference>
<dbReference type="InterPro" id="IPR012724">
    <property type="entry name" value="DnaJ"/>
</dbReference>
<dbReference type="CDD" id="cd10747">
    <property type="entry name" value="DnaJ_C"/>
    <property type="match status" value="1"/>
</dbReference>
<keyword evidence="10" id="KW-0809">Transit peptide</keyword>
<dbReference type="PANTHER" id="PTHR23030">
    <property type="entry name" value="PCD6 INTERACTING PROTEIN-RELATED"/>
    <property type="match status" value="1"/>
</dbReference>
<dbReference type="SUPFAM" id="SSF57938">
    <property type="entry name" value="DnaJ/Hsp40 cysteine-rich domain"/>
    <property type="match status" value="1"/>
</dbReference>
<feature type="compositionally biased region" description="Basic and acidic residues" evidence="16">
    <location>
        <begin position="1262"/>
        <end position="1279"/>
    </location>
</feature>
<dbReference type="CDD" id="cd06257">
    <property type="entry name" value="DnaJ"/>
    <property type="match status" value="1"/>
</dbReference>
<dbReference type="CDD" id="cd10719">
    <property type="entry name" value="DnaJ_zf"/>
    <property type="match status" value="1"/>
</dbReference>
<dbReference type="Gene3D" id="1.20.140.50">
    <property type="entry name" value="alix/aip1 like domains"/>
    <property type="match status" value="1"/>
</dbReference>
<feature type="domain" description="CR-type" evidence="19">
    <location>
        <begin position="239"/>
        <end position="320"/>
    </location>
</feature>
<keyword evidence="12" id="KW-0143">Chaperone</keyword>
<dbReference type="FunFam" id="2.10.230.10:FF:000001">
    <property type="entry name" value="DnaJ subfamily A member 2"/>
    <property type="match status" value="1"/>
</dbReference>
<dbReference type="VEuPathDB" id="FungiDB:ASPZODRAFT_155179"/>
<evidence type="ECO:0000256" key="10">
    <source>
        <dbReference type="ARBA" id="ARBA00022946"/>
    </source>
</evidence>
<evidence type="ECO:0000256" key="13">
    <source>
        <dbReference type="ARBA" id="ARBA00041284"/>
    </source>
</evidence>
<evidence type="ECO:0000256" key="8">
    <source>
        <dbReference type="ARBA" id="ARBA00022771"/>
    </source>
</evidence>
<dbReference type="EMBL" id="KV878357">
    <property type="protein sequence ID" value="OJJ42718.1"/>
    <property type="molecule type" value="Genomic_DNA"/>
</dbReference>
<dbReference type="InterPro" id="IPR025304">
    <property type="entry name" value="ALIX_V_dom"/>
</dbReference>
<dbReference type="Gene3D" id="2.10.230.10">
    <property type="entry name" value="Heat shock protein DnaJ, cysteine-rich domain"/>
    <property type="match status" value="1"/>
</dbReference>
<dbReference type="GO" id="GO:0005524">
    <property type="term" value="F:ATP binding"/>
    <property type="evidence" value="ECO:0007669"/>
    <property type="project" value="InterPro"/>
</dbReference>
<sequence>MNAAPAALPRAAAIPARLLRTSRRSPAKGSGIRPVSQTCRRYASAAASYGQRPQSGVQRRTAPAALSRAFHATTSRPAMSDPYKVLGVEKNASAADIKRAYYGMAKKYHPDTNKDPSAKEKFSEAQSAYELLSDAKKRENYDRFGSAAFDQNGGFDPNAAAGGNPFAGAGGFHGFGGGFGGGFPGGFAADINFEDLFGAFTNGARRSPRGTRGPFQESILVGEDIEVQTNISFMEAAKGTAKDININPLVECGTCSGEGLKKGAKKSQCKQCNGSGTRVHFMQGGFQVAATCDACGGTGLIVPRGSECGSCRGNGVIRDRKTVHVDIPGGVEDGMRLRVTGEGDAPATGVNAAPGSRTKRGDLYVSIRVAPDHRFSRSGSDILYTAGIPLTTALLGGEVTVPTLDGEVKIKVATGTGTGDKITLSGMGMKKLGGRARGLSASGDLKVEFKVAMPKYLTSNQRTILEVLADEMGDKTAKRVMNVDRESAAPPSSVTMAQSPMLSCPLKQTNEIDWIQPLKDYIRQSYGEDAEQYSQECVTLNRLRQDMRGAGKDSATGRDLLYRYYGQLELLDLRFPVDENHIKISFTWFDAFTNKPTSQYSLAYEKASVIFNISAVLSCHAANQARSEDTGLKTAYHSFQASAGMFTYINENFLHAPSTDLSRDTVKTLINITLAQAQEIFLEKQAADQKKPGFLAKLASQAAYLYSQAADIMQESVTKAVFEKVWLIMVQAKASHLLSLASYHQAIADDENGSHGVAVARLQLAEKQATAALGHAKSFPSSVPAKSNLTTESVTNLTELIKHQLATVQAKCTSLIKDNDFIYHQPVPSEAGLSAIAKLPAAKAIPVSELYQGQDIQRIIGPDIFQKLVPMSVTETASLYDEEKAKLIRAETEKVETANGEMAASLDYLKLPASLNILKGGMDQEMTVDDEFRRWCQDLADHPSLGRALDDLQESKAQVITNLDHCSKQLDLEESVCEKMRSKYGADWNQQPSGRLTTTLRGDIRSYRDTVNEAGGSDAQLLATLRQYQADFDEMASAGQTDEADVLFQRAMHKAASKHGKSKSGVAISPSNGPQEGSLLDEVYDEGGVSVSEQIARVEEILKKLNLVKRERAQVLKDLKEKIHTDDISSVLILNKKSIAGQETQLFQAELEKFRPHQNRLLQANHKQASLMKELTKTYGDLLQDKRVRSEQSKYEVITRQRNTVMARYKKVYDAFNNLLSGLVQAQTFYSEMVETADSLKKNVEAFINNRRSEGAQLLGQIERDKASTASEQEDREREKLRQLMERLSTDPNASLPSPSSATTPSSATMTTPASMLSTKVRSPPPPPVKAPPYQASSQSPVTTSPYHHPSTGGPPQPPPPPPPPPPPQQQHPAAPMSLSPGPYAQYMPAAAAGPSNPVIPPYVPGQSFQQGAAMPLSEGYNPMAYPYRVPVSPPPNQQLFSATPTSYSGYPPRTPSAVSPAGTAAPPSSHYPPQGYVPPPPPPLPSQQTTYPPSTGGPYPSGPGGYAQTRAYGPGQHLKTPSQSQQGMQGSQADPWAGLNAWK</sequence>
<feature type="zinc finger region" description="CR-type" evidence="15">
    <location>
        <begin position="239"/>
        <end position="320"/>
    </location>
</feature>
<dbReference type="PROSITE" id="PS51188">
    <property type="entry name" value="ZF_CR"/>
    <property type="match status" value="1"/>
</dbReference>
<dbReference type="CDD" id="cd09242">
    <property type="entry name" value="BRO1_ScBro1_like"/>
    <property type="match status" value="1"/>
</dbReference>
<evidence type="ECO:0000313" key="20">
    <source>
        <dbReference type="EMBL" id="OJJ42718.1"/>
    </source>
</evidence>
<evidence type="ECO:0000256" key="11">
    <source>
        <dbReference type="ARBA" id="ARBA00023128"/>
    </source>
</evidence>
<keyword evidence="21" id="KW-1185">Reference proteome</keyword>
<dbReference type="Pfam" id="PF13949">
    <property type="entry name" value="ALIX_LYPXL_bnd"/>
    <property type="match status" value="1"/>
</dbReference>
<dbReference type="Gene3D" id="2.60.260.20">
    <property type="entry name" value="Urease metallochaperone UreE, N-terminal domain"/>
    <property type="match status" value="2"/>
</dbReference>
<dbReference type="Gene3D" id="1.20.120.560">
    <property type="entry name" value="alix/aip1 in complex with the ypdl late domain"/>
    <property type="match status" value="1"/>
</dbReference>
<dbReference type="Gene3D" id="1.25.40.280">
    <property type="entry name" value="alix/aip1 like domains"/>
    <property type="match status" value="1"/>
</dbReference>
<dbReference type="PROSITE" id="PS00636">
    <property type="entry name" value="DNAJ_1"/>
    <property type="match status" value="1"/>
</dbReference>
<keyword evidence="7" id="KW-0967">Endosome</keyword>
<dbReference type="InterPro" id="IPR038499">
    <property type="entry name" value="BRO1_sf"/>
</dbReference>
<evidence type="ECO:0000256" key="14">
    <source>
        <dbReference type="ARBA" id="ARBA00072890"/>
    </source>
</evidence>
<feature type="compositionally biased region" description="Low complexity" evidence="16">
    <location>
        <begin position="1487"/>
        <end position="1499"/>
    </location>
</feature>
<evidence type="ECO:0000313" key="21">
    <source>
        <dbReference type="Proteomes" id="UP000184188"/>
    </source>
</evidence>
<keyword evidence="5 15" id="KW-0479">Metal-binding</keyword>
<dbReference type="GO" id="GO:0009408">
    <property type="term" value="P:response to heat"/>
    <property type="evidence" value="ECO:0007669"/>
    <property type="project" value="InterPro"/>
</dbReference>
<keyword evidence="6" id="KW-0677">Repeat</keyword>
<dbReference type="PROSITE" id="PS51180">
    <property type="entry name" value="BRO1"/>
    <property type="match status" value="1"/>
</dbReference>
<dbReference type="GO" id="GO:0005739">
    <property type="term" value="C:mitochondrion"/>
    <property type="evidence" value="ECO:0007669"/>
    <property type="project" value="UniProtKB-SubCell"/>
</dbReference>
<dbReference type="SUPFAM" id="SSF49493">
    <property type="entry name" value="HSP40/DnaJ peptide-binding domain"/>
    <property type="match status" value="2"/>
</dbReference>
<feature type="compositionally biased region" description="Pro residues" evidence="16">
    <location>
        <begin position="1476"/>
        <end position="1486"/>
    </location>
</feature>
<dbReference type="InterPro" id="IPR001305">
    <property type="entry name" value="HSP_DnaJ_Cys-rich_dom"/>
</dbReference>
<dbReference type="Gene3D" id="1.10.287.110">
    <property type="entry name" value="DnaJ domain"/>
    <property type="match status" value="1"/>
</dbReference>
<organism evidence="20 21">
    <name type="scientific">Penicilliopsis zonata CBS 506.65</name>
    <dbReference type="NCBI Taxonomy" id="1073090"/>
    <lineage>
        <taxon>Eukaryota</taxon>
        <taxon>Fungi</taxon>
        <taxon>Dikarya</taxon>
        <taxon>Ascomycota</taxon>
        <taxon>Pezizomycotina</taxon>
        <taxon>Eurotiomycetes</taxon>
        <taxon>Eurotiomycetidae</taxon>
        <taxon>Eurotiales</taxon>
        <taxon>Aspergillaceae</taxon>
        <taxon>Penicilliopsis</taxon>
    </lineage>
</organism>
<feature type="region of interest" description="Disordered" evidence="16">
    <location>
        <begin position="1260"/>
        <end position="1279"/>
    </location>
</feature>
<dbReference type="GO" id="GO:0006457">
    <property type="term" value="P:protein folding"/>
    <property type="evidence" value="ECO:0007669"/>
    <property type="project" value="InterPro"/>
</dbReference>
<dbReference type="InterPro" id="IPR036410">
    <property type="entry name" value="HSP_DnaJ_Cys-rich_dom_sf"/>
</dbReference>
<proteinExistence type="inferred from homology"/>
<evidence type="ECO:0000256" key="3">
    <source>
        <dbReference type="ARBA" id="ARBA00004496"/>
    </source>
</evidence>
<dbReference type="SUPFAM" id="SSF46565">
    <property type="entry name" value="Chaperone J-domain"/>
    <property type="match status" value="1"/>
</dbReference>
<dbReference type="GO" id="GO:0005768">
    <property type="term" value="C:endosome"/>
    <property type="evidence" value="ECO:0007669"/>
    <property type="project" value="UniProtKB-SubCell"/>
</dbReference>
<evidence type="ECO:0000256" key="15">
    <source>
        <dbReference type="PROSITE-ProRule" id="PRU00546"/>
    </source>
</evidence>
<dbReference type="InterPro" id="IPR002939">
    <property type="entry name" value="DnaJ_C"/>
</dbReference>
<dbReference type="RefSeq" id="XP_022577228.1">
    <property type="nucleotide sequence ID" value="XM_022726180.1"/>
</dbReference>
<dbReference type="Proteomes" id="UP000184188">
    <property type="component" value="Unassembled WGS sequence"/>
</dbReference>
<comment type="subcellular location">
    <subcellularLocation>
        <location evidence="3">Cytoplasm</location>
    </subcellularLocation>
    <subcellularLocation>
        <location evidence="2">Endosome</location>
    </subcellularLocation>
    <subcellularLocation>
        <location evidence="1">Mitochondrion</location>
    </subcellularLocation>
</comment>
<keyword evidence="4" id="KW-0963">Cytoplasm</keyword>
<dbReference type="GO" id="GO:0031072">
    <property type="term" value="F:heat shock protein binding"/>
    <property type="evidence" value="ECO:0007669"/>
    <property type="project" value="InterPro"/>
</dbReference>
<evidence type="ECO:0000256" key="9">
    <source>
        <dbReference type="ARBA" id="ARBA00022833"/>
    </source>
</evidence>
<dbReference type="Pfam" id="PF01556">
    <property type="entry name" value="DnaJ_C"/>
    <property type="match status" value="1"/>
</dbReference>
<feature type="compositionally biased region" description="Polar residues" evidence="16">
    <location>
        <begin position="1438"/>
        <end position="1449"/>
    </location>
</feature>
<dbReference type="CDD" id="cd09237">
    <property type="entry name" value="V_ScBro1_like"/>
    <property type="match status" value="1"/>
</dbReference>
<dbReference type="HAMAP" id="MF_01152">
    <property type="entry name" value="DnaJ"/>
    <property type="match status" value="1"/>
</dbReference>
<dbReference type="InterPro" id="IPR036869">
    <property type="entry name" value="J_dom_sf"/>
</dbReference>
<evidence type="ECO:0000259" key="18">
    <source>
        <dbReference type="PROSITE" id="PS51180"/>
    </source>
</evidence>
<dbReference type="InterPro" id="IPR004328">
    <property type="entry name" value="BRO1_dom"/>
</dbReference>
<protein>
    <recommendedName>
        <fullName evidence="14">DnaJ homolog 1, mitochondrial</fullName>
    </recommendedName>
    <alternativeName>
        <fullName evidence="13">BRO domain-containing protein 1</fullName>
    </alternativeName>
</protein>
<evidence type="ECO:0000256" key="4">
    <source>
        <dbReference type="ARBA" id="ARBA00022490"/>
    </source>
</evidence>
<feature type="compositionally biased region" description="Low complexity" evidence="16">
    <location>
        <begin position="1294"/>
        <end position="1319"/>
    </location>
</feature>
<dbReference type="GO" id="GO:0043328">
    <property type="term" value="P:protein transport to vacuole involved in ubiquitin-dependent protein catabolic process via the multivesicular body sorting pathway"/>
    <property type="evidence" value="ECO:0007669"/>
    <property type="project" value="TreeGrafter"/>
</dbReference>
<feature type="domain" description="BRO1" evidence="18">
    <location>
        <begin position="500"/>
        <end position="902"/>
    </location>
</feature>
<keyword evidence="11" id="KW-0496">Mitochondrion</keyword>
<feature type="domain" description="J" evidence="17">
    <location>
        <begin position="81"/>
        <end position="145"/>
    </location>
</feature>
<dbReference type="OrthoDB" id="2141925at2759"/>
<evidence type="ECO:0000256" key="1">
    <source>
        <dbReference type="ARBA" id="ARBA00004173"/>
    </source>
</evidence>
<name>A0A1L9S6C1_9EURO</name>
<feature type="region of interest" description="Disordered" evidence="16">
    <location>
        <begin position="1288"/>
        <end position="1544"/>
    </location>
</feature>
<feature type="compositionally biased region" description="Pro residues" evidence="16">
    <location>
        <begin position="1353"/>
        <end position="1370"/>
    </location>
</feature>
<dbReference type="SMART" id="SM01041">
    <property type="entry name" value="BRO1"/>
    <property type="match status" value="1"/>
</dbReference>
<evidence type="ECO:0000256" key="6">
    <source>
        <dbReference type="ARBA" id="ARBA00022737"/>
    </source>
</evidence>
<keyword evidence="9 15" id="KW-0862">Zinc</keyword>
<feature type="compositionally biased region" description="Polar residues" evidence="16">
    <location>
        <begin position="1335"/>
        <end position="1346"/>
    </location>
</feature>
<feature type="region of interest" description="Disordered" evidence="16">
    <location>
        <begin position="17"/>
        <end position="36"/>
    </location>
</feature>
<dbReference type="GO" id="GO:0051082">
    <property type="term" value="F:unfolded protein binding"/>
    <property type="evidence" value="ECO:0007669"/>
    <property type="project" value="InterPro"/>
</dbReference>
<dbReference type="PROSITE" id="PS50076">
    <property type="entry name" value="DNAJ_2"/>
    <property type="match status" value="1"/>
</dbReference>
<evidence type="ECO:0000256" key="2">
    <source>
        <dbReference type="ARBA" id="ARBA00004177"/>
    </source>
</evidence>
<evidence type="ECO:0000256" key="12">
    <source>
        <dbReference type="ARBA" id="ARBA00023186"/>
    </source>
</evidence>
<dbReference type="FunFam" id="1.10.287.110:FF:000053">
    <property type="entry name" value="Putative Mitochondrial DnaJ chaperone"/>
    <property type="match status" value="1"/>
</dbReference>
<evidence type="ECO:0000256" key="7">
    <source>
        <dbReference type="ARBA" id="ARBA00022753"/>
    </source>
</evidence>
<dbReference type="SMART" id="SM00271">
    <property type="entry name" value="DnaJ"/>
    <property type="match status" value="1"/>
</dbReference>
<feature type="compositionally biased region" description="Low complexity" evidence="16">
    <location>
        <begin position="1523"/>
        <end position="1533"/>
    </location>
</feature>
<dbReference type="Pfam" id="PF03097">
    <property type="entry name" value="BRO1"/>
    <property type="match status" value="1"/>
</dbReference>
<keyword evidence="8 15" id="KW-0863">Zinc-finger</keyword>
<dbReference type="GeneID" id="34612644"/>
<evidence type="ECO:0000259" key="19">
    <source>
        <dbReference type="PROSITE" id="PS51188"/>
    </source>
</evidence>
<dbReference type="Pfam" id="PF00226">
    <property type="entry name" value="DnaJ"/>
    <property type="match status" value="1"/>
</dbReference>
<dbReference type="PANTHER" id="PTHR23030:SF30">
    <property type="entry name" value="TYROSINE-PROTEIN PHOSPHATASE NON-RECEPTOR TYPE 23"/>
    <property type="match status" value="1"/>
</dbReference>
<gene>
    <name evidence="20" type="ORF">ASPZODRAFT_155179</name>
</gene>
<evidence type="ECO:0000256" key="16">
    <source>
        <dbReference type="SAM" id="MobiDB-lite"/>
    </source>
</evidence>
<dbReference type="FunFam" id="2.60.260.20:FF:000005">
    <property type="entry name" value="Chaperone protein dnaJ 1, mitochondrial"/>
    <property type="match status" value="1"/>
</dbReference>
<dbReference type="InterPro" id="IPR018253">
    <property type="entry name" value="DnaJ_domain_CS"/>
</dbReference>